<dbReference type="AlphaFoldDB" id="A0A1G2FFP8"/>
<dbReference type="EMBL" id="MHNB01000019">
    <property type="protein sequence ID" value="OGZ36894.1"/>
    <property type="molecule type" value="Genomic_DNA"/>
</dbReference>
<dbReference type="InterPro" id="IPR032466">
    <property type="entry name" value="Metal_Hydrolase"/>
</dbReference>
<evidence type="ECO:0000313" key="1">
    <source>
        <dbReference type="EMBL" id="OGZ36894.1"/>
    </source>
</evidence>
<proteinExistence type="predicted"/>
<dbReference type="SUPFAM" id="SSF51556">
    <property type="entry name" value="Metallo-dependent hydrolases"/>
    <property type="match status" value="1"/>
</dbReference>
<evidence type="ECO:0000313" key="2">
    <source>
        <dbReference type="Proteomes" id="UP000177061"/>
    </source>
</evidence>
<dbReference type="PANTHER" id="PTHR10443">
    <property type="entry name" value="MICROSOMAL DIPEPTIDASE"/>
    <property type="match status" value="1"/>
</dbReference>
<dbReference type="STRING" id="1801997.A3J64_03615"/>
<reference evidence="1 2" key="1">
    <citation type="journal article" date="2016" name="Nat. Commun.">
        <title>Thousands of microbial genomes shed light on interconnected biogeochemical processes in an aquifer system.</title>
        <authorList>
            <person name="Anantharaman K."/>
            <person name="Brown C.T."/>
            <person name="Hug L.A."/>
            <person name="Sharon I."/>
            <person name="Castelle C.J."/>
            <person name="Probst A.J."/>
            <person name="Thomas B.C."/>
            <person name="Singh A."/>
            <person name="Wilkins M.J."/>
            <person name="Karaoz U."/>
            <person name="Brodie E.L."/>
            <person name="Williams K.H."/>
            <person name="Hubbard S.S."/>
            <person name="Banfield J.F."/>
        </authorList>
    </citation>
    <scope>NUCLEOTIDE SEQUENCE [LARGE SCALE GENOMIC DNA]</scope>
</reference>
<dbReference type="Gene3D" id="3.20.20.140">
    <property type="entry name" value="Metal-dependent hydrolases"/>
    <property type="match status" value="1"/>
</dbReference>
<accession>A0A1G2FFP8</accession>
<dbReference type="InterPro" id="IPR008257">
    <property type="entry name" value="Pept_M19"/>
</dbReference>
<dbReference type="GO" id="GO:0006508">
    <property type="term" value="P:proteolysis"/>
    <property type="evidence" value="ECO:0007669"/>
    <property type="project" value="InterPro"/>
</dbReference>
<comment type="caution">
    <text evidence="1">The sequence shown here is derived from an EMBL/GenBank/DDBJ whole genome shotgun (WGS) entry which is preliminary data.</text>
</comment>
<gene>
    <name evidence="1" type="ORF">A3J64_03615</name>
</gene>
<sequence length="359" mass="40254">MSEREKISSLHDDFEMPLADKGIPEYDIEKGYPQRHKDIGEKGEKSVINRIYQFGIKEEDLRNLGIINPTEITEKQYSRLIKEAVEKQYDTLFASVFGHWSEIEKPQKQLTLIKRVSRMYRNWGMNLIKKGEQISEREPNLVIALEGADFVRNLGDIDKIYDQGIRSVTIQYGKENALANDVGLTPLGRQAITKMFDLGIIIDIAHANSNVRKSILDLTEDLNKGQLVAYTHGATSEDIAQDIQFSAAAEKRGLSKEEVERIVKLGGIIGLGVSKPFFQSIDKIAERIDQICQIENGPKSLGLGTDFGGVAPVWEIGISKPEDIAKLGDTLSRKFGYSDGQIKNILQKNVHNWVANALI</sequence>
<organism evidence="1 2">
    <name type="scientific">Candidatus Portnoybacteria bacterium RIFCSPHIGHO2_12_FULL_38_9</name>
    <dbReference type="NCBI Taxonomy" id="1801997"/>
    <lineage>
        <taxon>Bacteria</taxon>
        <taxon>Candidatus Portnoyibacteriota</taxon>
    </lineage>
</organism>
<dbReference type="GO" id="GO:0070573">
    <property type="term" value="F:metallodipeptidase activity"/>
    <property type="evidence" value="ECO:0007669"/>
    <property type="project" value="InterPro"/>
</dbReference>
<dbReference type="Proteomes" id="UP000177061">
    <property type="component" value="Unassembled WGS sequence"/>
</dbReference>
<dbReference type="PANTHER" id="PTHR10443:SF12">
    <property type="entry name" value="DIPEPTIDASE"/>
    <property type="match status" value="1"/>
</dbReference>
<name>A0A1G2FFP8_9BACT</name>
<evidence type="ECO:0008006" key="3">
    <source>
        <dbReference type="Google" id="ProtNLM"/>
    </source>
</evidence>
<dbReference type="Pfam" id="PF01244">
    <property type="entry name" value="Peptidase_M19"/>
    <property type="match status" value="1"/>
</dbReference>
<protein>
    <recommendedName>
        <fullName evidence="3">Peptidase M19</fullName>
    </recommendedName>
</protein>